<feature type="active site" description="Proton donor" evidence="10">
    <location>
        <position position="127"/>
    </location>
</feature>
<feature type="binding site" evidence="12">
    <location>
        <position position="125"/>
    </location>
    <ligand>
        <name>Zn(2+)</name>
        <dbReference type="ChEBI" id="CHEBI:29105"/>
        <note>catalytic</note>
    </ligand>
</feature>
<evidence type="ECO:0000256" key="2">
    <source>
        <dbReference type="ARBA" id="ARBA00003949"/>
    </source>
</evidence>
<dbReference type="GO" id="GO:0055086">
    <property type="term" value="P:nucleobase-containing small molecule metabolic process"/>
    <property type="evidence" value="ECO:0007669"/>
    <property type="project" value="UniProtKB-ARBA"/>
</dbReference>
<evidence type="ECO:0000256" key="8">
    <source>
        <dbReference type="ARBA" id="ARBA00032005"/>
    </source>
</evidence>
<dbReference type="PANTHER" id="PTHR11644">
    <property type="entry name" value="CYTIDINE DEAMINASE"/>
    <property type="match status" value="1"/>
</dbReference>
<dbReference type="InterPro" id="IPR006262">
    <property type="entry name" value="Cyt_deam_tetra"/>
</dbReference>
<evidence type="ECO:0000256" key="10">
    <source>
        <dbReference type="PIRSR" id="PIRSR606262-1"/>
    </source>
</evidence>
<evidence type="ECO:0000313" key="14">
    <source>
        <dbReference type="EMBL" id="KXT15814.1"/>
    </source>
</evidence>
<dbReference type="InterPro" id="IPR002125">
    <property type="entry name" value="CMP_dCMP_dom"/>
</dbReference>
<dbReference type="NCBIfam" id="NF004064">
    <property type="entry name" value="PRK05578.1"/>
    <property type="match status" value="1"/>
</dbReference>
<feature type="binding site" evidence="11">
    <location>
        <begin position="114"/>
        <end position="120"/>
    </location>
    <ligand>
        <name>substrate</name>
    </ligand>
</feature>
<dbReference type="GO" id="GO:0004126">
    <property type="term" value="F:cytidine deaminase activity"/>
    <property type="evidence" value="ECO:0007669"/>
    <property type="project" value="UniProtKB-EC"/>
</dbReference>
<dbReference type="GO" id="GO:0005829">
    <property type="term" value="C:cytosol"/>
    <property type="evidence" value="ECO:0007669"/>
    <property type="project" value="TreeGrafter"/>
</dbReference>
<dbReference type="GO" id="GO:0008270">
    <property type="term" value="F:zinc ion binding"/>
    <property type="evidence" value="ECO:0007669"/>
    <property type="project" value="InterPro"/>
</dbReference>
<organism evidence="14 15">
    <name type="scientific">Pseudocercospora musae</name>
    <dbReference type="NCBI Taxonomy" id="113226"/>
    <lineage>
        <taxon>Eukaryota</taxon>
        <taxon>Fungi</taxon>
        <taxon>Dikarya</taxon>
        <taxon>Ascomycota</taxon>
        <taxon>Pezizomycotina</taxon>
        <taxon>Dothideomycetes</taxon>
        <taxon>Dothideomycetidae</taxon>
        <taxon>Mycosphaerellales</taxon>
        <taxon>Mycosphaerellaceae</taxon>
        <taxon>Pseudocercospora</taxon>
    </lineage>
</organism>
<dbReference type="EMBL" id="LFZO01000050">
    <property type="protein sequence ID" value="KXT15814.1"/>
    <property type="molecule type" value="Genomic_DNA"/>
</dbReference>
<keyword evidence="6" id="KW-0378">Hydrolase</keyword>
<feature type="binding site" evidence="12">
    <location>
        <position position="163"/>
    </location>
    <ligand>
        <name>Zn(2+)</name>
        <dbReference type="ChEBI" id="CHEBI:29105"/>
        <note>catalytic</note>
    </ligand>
</feature>
<protein>
    <recommendedName>
        <fullName evidence="4">cytidine deaminase</fullName>
        <ecNumber evidence="4">3.5.4.5</ecNumber>
    </recommendedName>
    <alternativeName>
        <fullName evidence="8">Cytidine aminohydrolase</fullName>
    </alternativeName>
</protein>
<dbReference type="FunFam" id="3.40.140.10:FF:000008">
    <property type="entry name" value="Cytidine deaminase"/>
    <property type="match status" value="1"/>
</dbReference>
<dbReference type="GO" id="GO:0042802">
    <property type="term" value="F:identical protein binding"/>
    <property type="evidence" value="ECO:0007669"/>
    <property type="project" value="UniProtKB-ARBA"/>
</dbReference>
<dbReference type="InterPro" id="IPR016192">
    <property type="entry name" value="APOBEC/CMP_deaminase_Zn-bd"/>
</dbReference>
<evidence type="ECO:0000256" key="3">
    <source>
        <dbReference type="ARBA" id="ARBA00006576"/>
    </source>
</evidence>
<reference evidence="14 15" key="1">
    <citation type="submission" date="2015-07" db="EMBL/GenBank/DDBJ databases">
        <title>Comparative genomics of the Sigatoka disease complex on banana suggests a link between parallel evolutionary changes in Pseudocercospora fijiensis and Pseudocercospora eumusae and increased virulence on the banana host.</title>
        <authorList>
            <person name="Chang T.-C."/>
            <person name="Salvucci A."/>
            <person name="Crous P.W."/>
            <person name="Stergiopoulos I."/>
        </authorList>
    </citation>
    <scope>NUCLEOTIDE SEQUENCE [LARGE SCALE GENOMIC DNA]</scope>
    <source>
        <strain evidence="14 15">CBS 116634</strain>
    </source>
</reference>
<evidence type="ECO:0000256" key="1">
    <source>
        <dbReference type="ARBA" id="ARBA00001947"/>
    </source>
</evidence>
<dbReference type="InterPro" id="IPR016193">
    <property type="entry name" value="Cytidine_deaminase-like"/>
</dbReference>
<dbReference type="CDD" id="cd01283">
    <property type="entry name" value="cytidine_deaminase"/>
    <property type="match status" value="1"/>
</dbReference>
<gene>
    <name evidence="14" type="ORF">AC579_6266</name>
</gene>
<comment type="caution">
    <text evidence="14">The sequence shown here is derived from an EMBL/GenBank/DDBJ whole genome shotgun (WGS) entry which is preliminary data.</text>
</comment>
<keyword evidence="5 12" id="KW-0479">Metal-binding</keyword>
<dbReference type="Pfam" id="PF00383">
    <property type="entry name" value="dCMP_cyt_deam_1"/>
    <property type="match status" value="1"/>
</dbReference>
<evidence type="ECO:0000256" key="5">
    <source>
        <dbReference type="ARBA" id="ARBA00022723"/>
    </source>
</evidence>
<comment type="catalytic activity">
    <reaction evidence="9">
        <text>cytidine + H2O + H(+) = uridine + NH4(+)</text>
        <dbReference type="Rhea" id="RHEA:16069"/>
        <dbReference type="ChEBI" id="CHEBI:15377"/>
        <dbReference type="ChEBI" id="CHEBI:15378"/>
        <dbReference type="ChEBI" id="CHEBI:16704"/>
        <dbReference type="ChEBI" id="CHEBI:17562"/>
        <dbReference type="ChEBI" id="CHEBI:28938"/>
        <dbReference type="EC" id="3.5.4.5"/>
    </reaction>
</comment>
<accession>A0A139IMM6</accession>
<dbReference type="OrthoDB" id="414540at2759"/>
<name>A0A139IMM6_9PEZI</name>
<comment type="similarity">
    <text evidence="3">Belongs to the cytidine and deoxycytidylate deaminase family.</text>
</comment>
<dbReference type="EC" id="3.5.4.5" evidence="4"/>
<keyword evidence="7 12" id="KW-0862">Zinc</keyword>
<evidence type="ECO:0000256" key="9">
    <source>
        <dbReference type="ARBA" id="ARBA00049558"/>
    </source>
</evidence>
<dbReference type="Proteomes" id="UP000073492">
    <property type="component" value="Unassembled WGS sequence"/>
</dbReference>
<comment type="function">
    <text evidence="2">This enzyme scavenges exogenous and endogenous cytidine and 2'-deoxycytidine for UMP synthesis.</text>
</comment>
<dbReference type="PROSITE" id="PS51747">
    <property type="entry name" value="CYT_DCMP_DEAMINASES_2"/>
    <property type="match status" value="1"/>
</dbReference>
<evidence type="ECO:0000313" key="15">
    <source>
        <dbReference type="Proteomes" id="UP000073492"/>
    </source>
</evidence>
<feature type="binding site" evidence="12">
    <location>
        <position position="160"/>
    </location>
    <ligand>
        <name>Zn(2+)</name>
        <dbReference type="ChEBI" id="CHEBI:29105"/>
        <note>catalytic</note>
    </ligand>
</feature>
<sequence length="216" mass="23108">MLTVKGEGRDRLVRASEGELALANDPCFGVRLSLVSTHKAAYYPSPPDMADSLKSKAGHARHDTALIHGLSQSDVQKLSESCVDAKSKAYCPYSHFRVGCAVLLANGDVVQGANVENAAYPVGTCAERVALGTAVVQGARKGDFRALAVSTDISPPASPCGMCRQFIREFCEPNTPILMYDKDGKSVVMTLEQLLPVSFGPDKLLPPEQLENGLMQ</sequence>
<evidence type="ECO:0000256" key="7">
    <source>
        <dbReference type="ARBA" id="ARBA00022833"/>
    </source>
</evidence>
<proteinExistence type="inferred from homology"/>
<evidence type="ECO:0000256" key="12">
    <source>
        <dbReference type="PIRSR" id="PIRSR606262-3"/>
    </source>
</evidence>
<dbReference type="InterPro" id="IPR050202">
    <property type="entry name" value="Cyt/Deoxycyt_deaminase"/>
</dbReference>
<evidence type="ECO:0000256" key="6">
    <source>
        <dbReference type="ARBA" id="ARBA00022801"/>
    </source>
</evidence>
<dbReference type="Gene3D" id="3.40.140.10">
    <property type="entry name" value="Cytidine Deaminase, domain 2"/>
    <property type="match status" value="1"/>
</dbReference>
<feature type="domain" description="CMP/dCMP-type deaminase" evidence="13">
    <location>
        <begin position="73"/>
        <end position="202"/>
    </location>
</feature>
<dbReference type="PANTHER" id="PTHR11644:SF2">
    <property type="entry name" value="CYTIDINE DEAMINASE"/>
    <property type="match status" value="1"/>
</dbReference>
<dbReference type="GO" id="GO:0072527">
    <property type="term" value="P:pyrimidine-containing compound metabolic process"/>
    <property type="evidence" value="ECO:0007669"/>
    <property type="project" value="UniProtKB-ARBA"/>
</dbReference>
<evidence type="ECO:0000259" key="13">
    <source>
        <dbReference type="PROSITE" id="PS51747"/>
    </source>
</evidence>
<dbReference type="SUPFAM" id="SSF53927">
    <property type="entry name" value="Cytidine deaminase-like"/>
    <property type="match status" value="1"/>
</dbReference>
<dbReference type="NCBIfam" id="TIGR01354">
    <property type="entry name" value="cyt_deam_tetra"/>
    <property type="match status" value="1"/>
</dbReference>
<dbReference type="PROSITE" id="PS00903">
    <property type="entry name" value="CYT_DCMP_DEAMINASES_1"/>
    <property type="match status" value="1"/>
</dbReference>
<comment type="cofactor">
    <cofactor evidence="1 12">
        <name>Zn(2+)</name>
        <dbReference type="ChEBI" id="CHEBI:29105"/>
    </cofactor>
</comment>
<keyword evidence="15" id="KW-1185">Reference proteome</keyword>
<evidence type="ECO:0000256" key="4">
    <source>
        <dbReference type="ARBA" id="ARBA00012783"/>
    </source>
</evidence>
<dbReference type="AlphaFoldDB" id="A0A139IMM6"/>
<evidence type="ECO:0000256" key="11">
    <source>
        <dbReference type="PIRSR" id="PIRSR606262-2"/>
    </source>
</evidence>